<keyword evidence="1" id="KW-0680">Restriction system</keyword>
<dbReference type="PANTHER" id="PTHR43140">
    <property type="entry name" value="TYPE-1 RESTRICTION ENZYME ECOKI SPECIFICITY PROTEIN"/>
    <property type="match status" value="1"/>
</dbReference>
<evidence type="ECO:0000313" key="4">
    <source>
        <dbReference type="Proteomes" id="UP000002257"/>
    </source>
</evidence>
<dbReference type="CDD" id="cd17256">
    <property type="entry name" value="RMtype1_S_EcoJA65PI-TRD1-CR1_like"/>
    <property type="match status" value="1"/>
</dbReference>
<dbReference type="KEGG" id="msl:Msil_1551"/>
<evidence type="ECO:0000256" key="2">
    <source>
        <dbReference type="ARBA" id="ARBA00023125"/>
    </source>
</evidence>
<dbReference type="HOGENOM" id="CLU_021095_1_1_5"/>
<dbReference type="RefSeq" id="WP_012590571.1">
    <property type="nucleotide sequence ID" value="NC_011666.1"/>
</dbReference>
<accession>B8EI19</accession>
<organism evidence="3 4">
    <name type="scientific">Methylocella silvestris (strain DSM 15510 / CIP 108128 / LMG 27833 / NCIMB 13906 / BL2)</name>
    <dbReference type="NCBI Taxonomy" id="395965"/>
    <lineage>
        <taxon>Bacteria</taxon>
        <taxon>Pseudomonadati</taxon>
        <taxon>Pseudomonadota</taxon>
        <taxon>Alphaproteobacteria</taxon>
        <taxon>Hyphomicrobiales</taxon>
        <taxon>Beijerinckiaceae</taxon>
        <taxon>Methylocella</taxon>
    </lineage>
</organism>
<keyword evidence="4" id="KW-1185">Reference proteome</keyword>
<dbReference type="REBASE" id="19449">
    <property type="entry name" value="S.MsiBL2ORF1550P"/>
</dbReference>
<dbReference type="InterPro" id="IPR051212">
    <property type="entry name" value="Type-I_RE_S_subunit"/>
</dbReference>
<dbReference type="Gene3D" id="3.90.220.20">
    <property type="entry name" value="DNA methylase specificity domains"/>
    <property type="match status" value="2"/>
</dbReference>
<dbReference type="STRING" id="395965.Msil_1551"/>
<keyword evidence="2" id="KW-0238">DNA-binding</keyword>
<dbReference type="SUPFAM" id="SSF116734">
    <property type="entry name" value="DNA methylase specificity domain"/>
    <property type="match status" value="2"/>
</dbReference>
<evidence type="ECO:0000313" key="3">
    <source>
        <dbReference type="EMBL" id="ACK50501.1"/>
    </source>
</evidence>
<dbReference type="eggNOG" id="COG0732">
    <property type="taxonomic scope" value="Bacteria"/>
</dbReference>
<dbReference type="OrthoDB" id="164285at2"/>
<dbReference type="EMBL" id="CP001280">
    <property type="protein sequence ID" value="ACK50501.1"/>
    <property type="molecule type" value="Genomic_DNA"/>
</dbReference>
<dbReference type="AlphaFoldDB" id="B8EI19"/>
<dbReference type="GO" id="GO:0009307">
    <property type="term" value="P:DNA restriction-modification system"/>
    <property type="evidence" value="ECO:0007669"/>
    <property type="project" value="UniProtKB-KW"/>
</dbReference>
<dbReference type="Proteomes" id="UP000002257">
    <property type="component" value="Chromosome"/>
</dbReference>
<sequence>MKSLRFKNVMRERVDLSETGEETLLSVSEYYGVKPRAEAFQGEEYESRAESLEGYRQVQRGDFVMNYMLAWKGAYGISEYDGIVSPAYAVFQIDKSKIDLKYLHHRTRSNPMRALFRSRSKGIIDSRLRLYPDALLATEIDLPGLAAQKVIADFLDRETARIDQLIEKKERFSALAAERWRATLDAEILGRTTAGKRSLTSGQPYISDVPADWVLTPLKHLVDPRRPVMYGIVLPGPNVENGIMIVKGGDVKPNRLSPDRLCKTSREIEAGYVRSRLRGGDLVMAIRGGIGDVEIVPADIEGANLTQDAARIAPRHGVLNRWLRYALQAPSVFAPLGAGANGAAVRGVNIFDVDRVLVPVPPTAEQIVIADRLDIKEQQILRMREKIFDHAKLIQEFRAALITAAVAGQINVDTWGKRRETDRRLDRIEEKMSAGDALA</sequence>
<proteinExistence type="predicted"/>
<dbReference type="PANTHER" id="PTHR43140:SF1">
    <property type="entry name" value="TYPE I RESTRICTION ENZYME ECOKI SPECIFICITY SUBUNIT"/>
    <property type="match status" value="1"/>
</dbReference>
<dbReference type="InterPro" id="IPR044946">
    <property type="entry name" value="Restrct_endonuc_typeI_TRD_sf"/>
</dbReference>
<evidence type="ECO:0000256" key="1">
    <source>
        <dbReference type="ARBA" id="ARBA00022747"/>
    </source>
</evidence>
<name>B8EI19_METSB</name>
<gene>
    <name evidence="3" type="ordered locus">Msil_1551</name>
</gene>
<reference evidence="3 4" key="1">
    <citation type="journal article" date="2010" name="J. Bacteriol.">
        <title>Complete genome sequence of the aerobic facultative methanotroph Methylocella silvestris BL2.</title>
        <authorList>
            <person name="Chen Y."/>
            <person name="Crombie A."/>
            <person name="Rahman M.T."/>
            <person name="Dedysh S.N."/>
            <person name="Liesack W."/>
            <person name="Stott M.B."/>
            <person name="Alam M."/>
            <person name="Theisen A.R."/>
            <person name="Murrell J.C."/>
            <person name="Dunfield P.F."/>
        </authorList>
    </citation>
    <scope>NUCLEOTIDE SEQUENCE [LARGE SCALE GENOMIC DNA]</scope>
    <source>
        <strain evidence="4">DSM 15510 / CIP 108128 / LMG 27833 / NCIMB 13906 / BL2</strain>
    </source>
</reference>
<dbReference type="GO" id="GO:0003677">
    <property type="term" value="F:DNA binding"/>
    <property type="evidence" value="ECO:0007669"/>
    <property type="project" value="UniProtKB-KW"/>
</dbReference>
<protein>
    <submittedName>
        <fullName evidence="3">Type I restriction enzyme</fullName>
    </submittedName>
</protein>